<evidence type="ECO:0000313" key="1">
    <source>
        <dbReference type="EMBL" id="JAP07003.1"/>
    </source>
</evidence>
<name>A0A0V0GIA3_SOLCH</name>
<protein>
    <submittedName>
        <fullName evidence="1">Putative ovule protein</fullName>
    </submittedName>
</protein>
<dbReference type="EMBL" id="GEDG01039724">
    <property type="protein sequence ID" value="JAP07003.1"/>
    <property type="molecule type" value="Transcribed_RNA"/>
</dbReference>
<proteinExistence type="predicted"/>
<organism evidence="1">
    <name type="scientific">Solanum chacoense</name>
    <name type="common">Chaco potato</name>
    <dbReference type="NCBI Taxonomy" id="4108"/>
    <lineage>
        <taxon>Eukaryota</taxon>
        <taxon>Viridiplantae</taxon>
        <taxon>Streptophyta</taxon>
        <taxon>Embryophyta</taxon>
        <taxon>Tracheophyta</taxon>
        <taxon>Spermatophyta</taxon>
        <taxon>Magnoliopsida</taxon>
        <taxon>eudicotyledons</taxon>
        <taxon>Gunneridae</taxon>
        <taxon>Pentapetalae</taxon>
        <taxon>asterids</taxon>
        <taxon>lamiids</taxon>
        <taxon>Solanales</taxon>
        <taxon>Solanaceae</taxon>
        <taxon>Solanoideae</taxon>
        <taxon>Solaneae</taxon>
        <taxon>Solanum</taxon>
    </lineage>
</organism>
<reference evidence="1" key="1">
    <citation type="submission" date="2015-12" db="EMBL/GenBank/DDBJ databases">
        <title>Gene expression during late stages of embryo sac development: a critical building block for successful pollen-pistil interactions.</title>
        <authorList>
            <person name="Liu Y."/>
            <person name="Joly V."/>
            <person name="Sabar M."/>
            <person name="Matton D.P."/>
        </authorList>
    </citation>
    <scope>NUCLEOTIDE SEQUENCE</scope>
</reference>
<dbReference type="AlphaFoldDB" id="A0A0V0GIA3"/>
<accession>A0A0V0GIA3</accession>
<sequence>MPTFYRLMKGNHKQPCARECLLLQNSIYDYHFQVLIKRIINFRYALFYVQISSHTSCGGVAMMNIIT</sequence>